<keyword evidence="2" id="KW-1185">Reference proteome</keyword>
<sequence>MARDDAYWRGLSRSIERGEYTAVGPVELGPAAVPLRLSRITLYTPAAVLRHVAAAYGAVLGVEPVTSTDERSEVVEVTDAAGFTIELRPVEPGEGAPTITRLEFRGHGAKAAAERLHAETGGVQRHLYSGQWDTVAGNSVRLVGPGEEVSDEERARIREAIQRGELDDEIQRMNKEKKQ</sequence>
<protein>
    <submittedName>
        <fullName evidence="1">Uncharacterized protein</fullName>
    </submittedName>
</protein>
<accession>A0ABS5NLF6</accession>
<evidence type="ECO:0000313" key="2">
    <source>
        <dbReference type="Proteomes" id="UP000676853"/>
    </source>
</evidence>
<reference evidence="1 2" key="1">
    <citation type="submission" date="2021-04" db="EMBL/GenBank/DDBJ databases">
        <title>Whole genome sequence analysis of a thiophenic sulfur metabolizing bacteria.</title>
        <authorList>
            <person name="Akhtar N."/>
            <person name="Akram J."/>
            <person name="Aslam A."/>
        </authorList>
    </citation>
    <scope>NUCLEOTIDE SEQUENCE [LARGE SCALE GENOMIC DNA]</scope>
    <source>
        <strain evidence="1 2">3OW</strain>
    </source>
</reference>
<dbReference type="Proteomes" id="UP000676853">
    <property type="component" value="Unassembled WGS sequence"/>
</dbReference>
<organism evidence="1 2">
    <name type="scientific">Tsukamurella paurometabola</name>
    <name type="common">Corynebacterium paurometabolum</name>
    <dbReference type="NCBI Taxonomy" id="2061"/>
    <lineage>
        <taxon>Bacteria</taxon>
        <taxon>Bacillati</taxon>
        <taxon>Actinomycetota</taxon>
        <taxon>Actinomycetes</taxon>
        <taxon>Mycobacteriales</taxon>
        <taxon>Tsukamurellaceae</taxon>
        <taxon>Tsukamurella</taxon>
    </lineage>
</organism>
<evidence type="ECO:0000313" key="1">
    <source>
        <dbReference type="EMBL" id="MBS4104273.1"/>
    </source>
</evidence>
<name>A0ABS5NLF6_TSUPA</name>
<gene>
    <name evidence="1" type="ORF">KFZ73_23960</name>
</gene>
<proteinExistence type="predicted"/>
<dbReference type="RefSeq" id="WP_212555336.1">
    <property type="nucleotide sequence ID" value="NZ_JAGXOE010000138.1"/>
</dbReference>
<comment type="caution">
    <text evidence="1">The sequence shown here is derived from an EMBL/GenBank/DDBJ whole genome shotgun (WGS) entry which is preliminary data.</text>
</comment>
<dbReference type="EMBL" id="JAGXOE010000138">
    <property type="protein sequence ID" value="MBS4104273.1"/>
    <property type="molecule type" value="Genomic_DNA"/>
</dbReference>